<dbReference type="InterPro" id="IPR001180">
    <property type="entry name" value="CNH_dom"/>
</dbReference>
<dbReference type="PROSITE" id="PS00108">
    <property type="entry name" value="PROTEIN_KINASE_ST"/>
    <property type="match status" value="1"/>
</dbReference>
<dbReference type="PROSITE" id="PS00479">
    <property type="entry name" value="ZF_DAG_PE_1"/>
    <property type="match status" value="1"/>
</dbReference>
<evidence type="ECO:0000256" key="11">
    <source>
        <dbReference type="ARBA" id="ARBA00022777"/>
    </source>
</evidence>
<dbReference type="GO" id="GO:0000281">
    <property type="term" value="P:mitotic cytokinesis"/>
    <property type="evidence" value="ECO:0007669"/>
    <property type="project" value="InterPro"/>
</dbReference>
<dbReference type="InterPro" id="IPR050839">
    <property type="entry name" value="Rho-assoc_Ser/Thr_Kinase"/>
</dbReference>
<feature type="domain" description="CNH" evidence="23">
    <location>
        <begin position="1623"/>
        <end position="1923"/>
    </location>
</feature>
<keyword evidence="5" id="KW-0723">Serine/threonine-protein kinase</keyword>
<dbReference type="GO" id="GO:0005856">
    <property type="term" value="C:cytoskeleton"/>
    <property type="evidence" value="ECO:0007669"/>
    <property type="project" value="TreeGrafter"/>
</dbReference>
<dbReference type="InterPro" id="IPR017441">
    <property type="entry name" value="Protein_kinase_ATP_BS"/>
</dbReference>
<dbReference type="InterPro" id="IPR011993">
    <property type="entry name" value="PH-like_dom_sf"/>
</dbReference>
<dbReference type="eggNOG" id="KOG0612">
    <property type="taxonomic scope" value="Eukaryota"/>
</dbReference>
<evidence type="ECO:0000259" key="24">
    <source>
        <dbReference type="PROSITE" id="PS51285"/>
    </source>
</evidence>
<dbReference type="Gene3D" id="1.10.287.1490">
    <property type="match status" value="1"/>
</dbReference>
<keyword evidence="26" id="KW-1185">Reference proteome</keyword>
<keyword evidence="9 17" id="KW-0547">Nucleotide-binding</keyword>
<comment type="subcellular location">
    <subcellularLocation>
        <location evidence="2">Cytoplasm</location>
    </subcellularLocation>
</comment>
<evidence type="ECO:0000256" key="6">
    <source>
        <dbReference type="ARBA" id="ARBA00022553"/>
    </source>
</evidence>
<dbReference type="STRING" id="136037.A0A067QTR0"/>
<dbReference type="Gene3D" id="3.30.60.20">
    <property type="match status" value="1"/>
</dbReference>
<evidence type="ECO:0000256" key="4">
    <source>
        <dbReference type="ARBA" id="ARBA00022490"/>
    </source>
</evidence>
<evidence type="ECO:0000313" key="25">
    <source>
        <dbReference type="EMBL" id="KDR07314.1"/>
    </source>
</evidence>
<evidence type="ECO:0000256" key="15">
    <source>
        <dbReference type="ARBA" id="ARBA00047899"/>
    </source>
</evidence>
<dbReference type="Pfam" id="PF00069">
    <property type="entry name" value="Pkinase"/>
    <property type="match status" value="1"/>
</dbReference>
<keyword evidence="7" id="KW-0808">Transferase</keyword>
<evidence type="ECO:0000256" key="18">
    <source>
        <dbReference type="SAM" id="Coils"/>
    </source>
</evidence>
<feature type="binding site" evidence="17">
    <location>
        <position position="115"/>
    </location>
    <ligand>
        <name>ATP</name>
        <dbReference type="ChEBI" id="CHEBI:30616"/>
    </ligand>
</feature>
<keyword evidence="13 17" id="KW-0067">ATP-binding</keyword>
<keyword evidence="8" id="KW-0479">Metal-binding</keyword>
<evidence type="ECO:0000259" key="22">
    <source>
        <dbReference type="PROSITE" id="PS50081"/>
    </source>
</evidence>
<dbReference type="SMART" id="SM00233">
    <property type="entry name" value="PH"/>
    <property type="match status" value="1"/>
</dbReference>
<dbReference type="SUPFAM" id="SSF57889">
    <property type="entry name" value="Cysteine-rich domain"/>
    <property type="match status" value="1"/>
</dbReference>
<dbReference type="PROSITE" id="PS50081">
    <property type="entry name" value="ZF_DAG_PE_2"/>
    <property type="match status" value="1"/>
</dbReference>
<dbReference type="PANTHER" id="PTHR22988">
    <property type="entry name" value="MYOTONIC DYSTROPHY S/T KINASE-RELATED"/>
    <property type="match status" value="1"/>
</dbReference>
<evidence type="ECO:0000256" key="13">
    <source>
        <dbReference type="ARBA" id="ARBA00022840"/>
    </source>
</evidence>
<reference evidence="25 26" key="1">
    <citation type="journal article" date="2014" name="Nat. Commun.">
        <title>Molecular traces of alternative social organization in a termite genome.</title>
        <authorList>
            <person name="Terrapon N."/>
            <person name="Li C."/>
            <person name="Robertson H.M."/>
            <person name="Ji L."/>
            <person name="Meng X."/>
            <person name="Booth W."/>
            <person name="Chen Z."/>
            <person name="Childers C.P."/>
            <person name="Glastad K.M."/>
            <person name="Gokhale K."/>
            <person name="Gowin J."/>
            <person name="Gronenberg W."/>
            <person name="Hermansen R.A."/>
            <person name="Hu H."/>
            <person name="Hunt B.G."/>
            <person name="Huylmans A.K."/>
            <person name="Khalil S.M."/>
            <person name="Mitchell R.D."/>
            <person name="Munoz-Torres M.C."/>
            <person name="Mustard J.A."/>
            <person name="Pan H."/>
            <person name="Reese J.T."/>
            <person name="Scharf M.E."/>
            <person name="Sun F."/>
            <person name="Vogel H."/>
            <person name="Xiao J."/>
            <person name="Yang W."/>
            <person name="Yang Z."/>
            <person name="Yang Z."/>
            <person name="Zhou J."/>
            <person name="Zhu J."/>
            <person name="Brent C.S."/>
            <person name="Elsik C.G."/>
            <person name="Goodisman M.A."/>
            <person name="Liberles D.A."/>
            <person name="Roe R.M."/>
            <person name="Vargo E.L."/>
            <person name="Vilcinskas A."/>
            <person name="Wang J."/>
            <person name="Bornberg-Bauer E."/>
            <person name="Korb J."/>
            <person name="Zhang G."/>
            <person name="Liebig J."/>
        </authorList>
    </citation>
    <scope>NUCLEOTIDE SEQUENCE [LARGE SCALE GENOMIC DNA]</scope>
    <source>
        <tissue evidence="25">Whole organism</tissue>
    </source>
</reference>
<dbReference type="FunFam" id="3.30.200.20:FF:000017">
    <property type="entry name" value="Non-specific serine/threonine protein kinase"/>
    <property type="match status" value="1"/>
</dbReference>
<dbReference type="Gene3D" id="2.30.29.30">
    <property type="entry name" value="Pleckstrin-homology domain (PH domain)/Phosphotyrosine-binding domain (PTB)"/>
    <property type="match status" value="1"/>
</dbReference>
<dbReference type="Proteomes" id="UP000027135">
    <property type="component" value="Unassembled WGS sequence"/>
</dbReference>
<dbReference type="Pfam" id="PF00433">
    <property type="entry name" value="Pkinase_C"/>
    <property type="match status" value="1"/>
</dbReference>
<evidence type="ECO:0000259" key="21">
    <source>
        <dbReference type="PROSITE" id="PS50011"/>
    </source>
</evidence>
<dbReference type="OMA" id="EGETHQK"/>
<dbReference type="InterPro" id="IPR001849">
    <property type="entry name" value="PH_domain"/>
</dbReference>
<dbReference type="SMART" id="SM00133">
    <property type="entry name" value="S_TK_X"/>
    <property type="match status" value="1"/>
</dbReference>
<evidence type="ECO:0000256" key="19">
    <source>
        <dbReference type="SAM" id="MobiDB-lite"/>
    </source>
</evidence>
<keyword evidence="10" id="KW-0863">Zinc-finger</keyword>
<evidence type="ECO:0000256" key="17">
    <source>
        <dbReference type="PROSITE-ProRule" id="PRU10141"/>
    </source>
</evidence>
<keyword evidence="12" id="KW-0862">Zinc</keyword>
<comment type="catalytic activity">
    <reaction evidence="16">
        <text>L-seryl-[protein] + ATP = O-phospho-L-seryl-[protein] + ADP + H(+)</text>
        <dbReference type="Rhea" id="RHEA:17989"/>
        <dbReference type="Rhea" id="RHEA-COMP:9863"/>
        <dbReference type="Rhea" id="RHEA-COMP:11604"/>
        <dbReference type="ChEBI" id="CHEBI:15378"/>
        <dbReference type="ChEBI" id="CHEBI:29999"/>
        <dbReference type="ChEBI" id="CHEBI:30616"/>
        <dbReference type="ChEBI" id="CHEBI:83421"/>
        <dbReference type="ChEBI" id="CHEBI:456216"/>
        <dbReference type="EC" id="2.7.11.1"/>
    </reaction>
</comment>
<dbReference type="CDD" id="cd05601">
    <property type="entry name" value="STKc_CRIK"/>
    <property type="match status" value="1"/>
</dbReference>
<dbReference type="InterPro" id="IPR011009">
    <property type="entry name" value="Kinase-like_dom_sf"/>
</dbReference>
<evidence type="ECO:0000256" key="1">
    <source>
        <dbReference type="ARBA" id="ARBA00001946"/>
    </source>
</evidence>
<dbReference type="InParanoid" id="A0A067QTR0"/>
<evidence type="ECO:0000256" key="16">
    <source>
        <dbReference type="ARBA" id="ARBA00048679"/>
    </source>
</evidence>
<dbReference type="Gene3D" id="3.30.200.20">
    <property type="entry name" value="Phosphorylase Kinase, domain 1"/>
    <property type="match status" value="1"/>
</dbReference>
<evidence type="ECO:0000313" key="26">
    <source>
        <dbReference type="Proteomes" id="UP000027135"/>
    </source>
</evidence>
<dbReference type="InterPro" id="IPR002219">
    <property type="entry name" value="PKC_DAG/PE"/>
</dbReference>
<evidence type="ECO:0000256" key="2">
    <source>
        <dbReference type="ARBA" id="ARBA00004496"/>
    </source>
</evidence>
<dbReference type="SUPFAM" id="SSF57997">
    <property type="entry name" value="Tropomyosin"/>
    <property type="match status" value="1"/>
</dbReference>
<feature type="domain" description="AGC-kinase C-terminal" evidence="24">
    <location>
        <begin position="357"/>
        <end position="427"/>
    </location>
</feature>
<dbReference type="GO" id="GO:0005524">
    <property type="term" value="F:ATP binding"/>
    <property type="evidence" value="ECO:0007669"/>
    <property type="project" value="UniProtKB-UniRule"/>
</dbReference>
<dbReference type="InterPro" id="IPR000719">
    <property type="entry name" value="Prot_kinase_dom"/>
</dbReference>
<dbReference type="OrthoDB" id="5919042at2759"/>
<dbReference type="InterPro" id="IPR057529">
    <property type="entry name" value="MRCK/ROCK_PH"/>
</dbReference>
<evidence type="ECO:0000256" key="3">
    <source>
        <dbReference type="ARBA" id="ARBA00012513"/>
    </source>
</evidence>
<dbReference type="InterPro" id="IPR037708">
    <property type="entry name" value="CRIK_dom"/>
</dbReference>
<dbReference type="FunCoup" id="A0A067QTR0">
    <property type="interactions" value="71"/>
</dbReference>
<evidence type="ECO:0000256" key="10">
    <source>
        <dbReference type="ARBA" id="ARBA00022771"/>
    </source>
</evidence>
<feature type="compositionally biased region" description="Basic residues" evidence="19">
    <location>
        <begin position="1308"/>
        <end position="1323"/>
    </location>
</feature>
<accession>A0A067QTR0</accession>
<evidence type="ECO:0000256" key="8">
    <source>
        <dbReference type="ARBA" id="ARBA00022723"/>
    </source>
</evidence>
<dbReference type="InterPro" id="IPR000961">
    <property type="entry name" value="AGC-kinase_C"/>
</dbReference>
<dbReference type="FunFam" id="2.30.29.30:FF:000081">
    <property type="entry name" value="Citron rho-interacting serine/threonine kinase"/>
    <property type="match status" value="1"/>
</dbReference>
<keyword evidence="4" id="KW-0963">Cytoplasm</keyword>
<dbReference type="PROSITE" id="PS51285">
    <property type="entry name" value="AGC_KINASE_CTER"/>
    <property type="match status" value="1"/>
</dbReference>
<dbReference type="EMBL" id="KK853478">
    <property type="protein sequence ID" value="KDR07314.1"/>
    <property type="molecule type" value="Genomic_DNA"/>
</dbReference>
<sequence length="2029" mass="231771">MEPSKEPICVRITRLNNIFLGRPGAGNVNAKKHYLGREGLIDALILLYDECNNDALKKDRNIALFVEKYRCIVSELRCLRVNILDFEVRKVIGRGHFGEVQVVRERQTGNVYAMKTLRKSDTLSQQEAAFYEEERDIMAHASSPWLTMLQYAFQDMHNLYLVMEFHPGGDLHALLDRFDGLLAEDMARFYLAELVLCVRSLHLMGYVHRDIKPDNVLIDRCGHLKLADFGSAAKLTAAGVVMSQMPVGTPEYIAPEVMESMEASLRHTRKKNQGGYGVECDYWSLGVVAYEMVFGQTPFSGDQLTATYYNIMNHKSSLQFPENYNTSQSYLDLVRGLLTDATSRLGHEQLLKHVFFSVIDWNTLREAVPPFVPVVRSVDDTSNFVEFEHEPPTVSIENFKIKREFSGSNLPFLGFTYVHDVDVVSKFKDGTSMPPKMKNDLEDCLSSYKKEIENLKRRNHQLGHGFEERNREIDVLEKKLEQQCNQLETTNADKENLERECERLKNECMSILRTLEKERKDRQMIEMKAVGLVRNNKNSWEKKHRQEVASLEKQVENQTQRITELCMINNTLSSKVERQTEELKSSHSEIEMLQALVQENHNKMAKAREMNRRSVVGVETKLERIAADSQSQVATLQSQLADEAKLRSELQEQLRKFQGNVAQKEAQLLSLQEQESSQVAELRAELESSQQQCVELLQQVQVLQEQADSAFKNLESSNKALICELEEKLRREKQDCQELRKRLMQVEGELNESLVSQKNILAAREVEHETYVTILETDLKQTAADKVKLHHRLQQALKKEEEDNHRLETLEELLKRLEQRLTHLEEENLTLKRQSKSEDVKNPSNLMEELEKQKLILVAQVEKLELQVEKLREASILDKQAAKTAQDQLWKKERALSDAEIDRRIAQREAKTAEDQLRVLQEEKQKWGEKLQIEKNTYVEQLQGERNKVDELQQQLTSLNTELQDMKQREEAAKKQIDAEKVMLAQKKMELEASKSSAQTLQHDLNMAYKQIKVLEQQVLNLQLETKRLSEVVNHIREDKVKLEAELEDQKRNNSSLEMNNNCLKDLCTMHDDELEDFVKLTKSYEEKMAVLKQEKESFQSEIETLQSELQAACQCTNEEKSLRNCAELRIQTMEADLQSHMDDLEMLQSQVNAYQNLAEQRAQQVTELEDRCCAAELDLRNIQRQLQASNDGCNALKEELTQKLTLINSVKESNFKLNQDLEESSDQIQQLKNKYSDLEATLTELEVYYKQCEFKSEATIQQQTKLIEYLQKRIEDGDKKKKTLTDKLFGSRQKENISHLSNAPSGRSRHIASQHYQQRNKAKSFGEHMVPQQTHGRDADGGGISPLTAMTPITPQSKKALMHLVESPGSQSPGSLARQPSLQRMHYNIPHRFHQKLCMRVIKCAACLDSILFGHYASVCQECNITCHPKCSLVLPSTCGIPSGFARHFCQSWKSHQVDSGSNISSKSTELKAQSSKLEGYVKIPKRGRSCWERKYLRLEGSELQIFDHEPTSEKMSPSQTFLVCRPEGTTSILSSVPYTEVVNTAQSDMPFILKIEVNSRTTCWPSSSLLIMALSLAEKESWVSVLESIVQGHNSNRMEVDNGQPMRYKVNTVLHLDRDEGLDLNCCLQLSPEVMLIGAEEGLFSLHLKQKNAKPVKILGLTHVHQMSVLPLLNCLIVLAGEGRNLMQCDLRQVRINAEAAECVEPGVTAHPLLPATGPNSIGCCLLFAAATTEDRQEQTRTIICAATEKRILLLRWNVSQNTFQLSKVVDTEESCSCIHFARHSIIVGCNKFFEIDIHDFSVEEFLDPSDKSLAHVIFGTQQLHIYPVAILDVTKTRTAEPEYLLCFNVFGVFVDKFGQRTRLDDIKWSHLPLGFAYRKPYLFVVHFASVEVMKLSDLSFIRSQDDSNSIVNYPEQTFIELSNPRFLGPVEGQGPAIYVGHCTQSKMEILIVEGSFACKEESFSVTSTDRSTEGDGADLNGYADSEFSFTSSLVQSLENIRDSTLSVDNESIDLNTQHRRVHFDGV</sequence>
<dbReference type="GO" id="GO:0005737">
    <property type="term" value="C:cytoplasm"/>
    <property type="evidence" value="ECO:0007669"/>
    <property type="project" value="UniProtKB-SubCell"/>
</dbReference>
<comment type="cofactor">
    <cofactor evidence="1">
        <name>Mg(2+)</name>
        <dbReference type="ChEBI" id="CHEBI:18420"/>
    </cofactor>
</comment>
<evidence type="ECO:0000256" key="7">
    <source>
        <dbReference type="ARBA" id="ARBA00022679"/>
    </source>
</evidence>
<gene>
    <name evidence="25" type="ORF">L798_03095</name>
</gene>
<evidence type="ECO:0000256" key="12">
    <source>
        <dbReference type="ARBA" id="ARBA00022833"/>
    </source>
</evidence>
<dbReference type="GO" id="GO:0008270">
    <property type="term" value="F:zinc ion binding"/>
    <property type="evidence" value="ECO:0007669"/>
    <property type="project" value="UniProtKB-KW"/>
</dbReference>
<dbReference type="SMART" id="SM00109">
    <property type="entry name" value="C1"/>
    <property type="match status" value="1"/>
</dbReference>
<dbReference type="SMART" id="SM00036">
    <property type="entry name" value="CNH"/>
    <property type="match status" value="1"/>
</dbReference>
<feature type="region of interest" description="Disordered" evidence="19">
    <location>
        <begin position="1294"/>
        <end position="1323"/>
    </location>
</feature>
<feature type="coiled-coil region" evidence="18">
    <location>
        <begin position="790"/>
        <end position="1249"/>
    </location>
</feature>
<organism evidence="25 26">
    <name type="scientific">Zootermopsis nevadensis</name>
    <name type="common">Dampwood termite</name>
    <dbReference type="NCBI Taxonomy" id="136037"/>
    <lineage>
        <taxon>Eukaryota</taxon>
        <taxon>Metazoa</taxon>
        <taxon>Ecdysozoa</taxon>
        <taxon>Arthropoda</taxon>
        <taxon>Hexapoda</taxon>
        <taxon>Insecta</taxon>
        <taxon>Pterygota</taxon>
        <taxon>Neoptera</taxon>
        <taxon>Polyneoptera</taxon>
        <taxon>Dictyoptera</taxon>
        <taxon>Blattodea</taxon>
        <taxon>Blattoidea</taxon>
        <taxon>Termitoidae</taxon>
        <taxon>Termopsidae</taxon>
        <taxon>Zootermopsis</taxon>
    </lineage>
</organism>
<name>A0A067QTR0_ZOONE</name>
<dbReference type="GO" id="GO:0004674">
    <property type="term" value="F:protein serine/threonine kinase activity"/>
    <property type="evidence" value="ECO:0007669"/>
    <property type="project" value="UniProtKB-KW"/>
</dbReference>
<feature type="domain" description="PH" evidence="20">
    <location>
        <begin position="1476"/>
        <end position="1593"/>
    </location>
</feature>
<dbReference type="SMART" id="SM00220">
    <property type="entry name" value="S_TKc"/>
    <property type="match status" value="1"/>
</dbReference>
<comment type="catalytic activity">
    <reaction evidence="15">
        <text>L-threonyl-[protein] + ATP = O-phospho-L-threonyl-[protein] + ADP + H(+)</text>
        <dbReference type="Rhea" id="RHEA:46608"/>
        <dbReference type="Rhea" id="RHEA-COMP:11060"/>
        <dbReference type="Rhea" id="RHEA-COMP:11605"/>
        <dbReference type="ChEBI" id="CHEBI:15378"/>
        <dbReference type="ChEBI" id="CHEBI:30013"/>
        <dbReference type="ChEBI" id="CHEBI:30616"/>
        <dbReference type="ChEBI" id="CHEBI:61977"/>
        <dbReference type="ChEBI" id="CHEBI:456216"/>
        <dbReference type="EC" id="2.7.11.1"/>
    </reaction>
</comment>
<evidence type="ECO:0000256" key="9">
    <source>
        <dbReference type="ARBA" id="ARBA00022741"/>
    </source>
</evidence>
<evidence type="ECO:0000256" key="5">
    <source>
        <dbReference type="ARBA" id="ARBA00022527"/>
    </source>
</evidence>
<dbReference type="SUPFAM" id="SSF50729">
    <property type="entry name" value="PH domain-like"/>
    <property type="match status" value="1"/>
</dbReference>
<dbReference type="PROSITE" id="PS00107">
    <property type="entry name" value="PROTEIN_KINASE_ATP"/>
    <property type="match status" value="1"/>
</dbReference>
<dbReference type="Pfam" id="PF25346">
    <property type="entry name" value="PH_MRCK"/>
    <property type="match status" value="1"/>
</dbReference>
<feature type="domain" description="Protein kinase" evidence="21">
    <location>
        <begin position="86"/>
        <end position="356"/>
    </location>
</feature>
<dbReference type="PANTHER" id="PTHR22988:SF71">
    <property type="entry name" value="CITRON RHO-INTERACTING KINASE"/>
    <property type="match status" value="1"/>
</dbReference>
<dbReference type="SUPFAM" id="SSF56112">
    <property type="entry name" value="Protein kinase-like (PK-like)"/>
    <property type="match status" value="1"/>
</dbReference>
<evidence type="ECO:0000259" key="23">
    <source>
        <dbReference type="PROSITE" id="PS50219"/>
    </source>
</evidence>
<dbReference type="GO" id="GO:0031032">
    <property type="term" value="P:actomyosin structure organization"/>
    <property type="evidence" value="ECO:0007669"/>
    <property type="project" value="TreeGrafter"/>
</dbReference>
<proteinExistence type="predicted"/>
<dbReference type="Pfam" id="PF00780">
    <property type="entry name" value="CNH"/>
    <property type="match status" value="1"/>
</dbReference>
<dbReference type="InterPro" id="IPR046349">
    <property type="entry name" value="C1-like_sf"/>
</dbReference>
<evidence type="ECO:0000256" key="14">
    <source>
        <dbReference type="ARBA" id="ARBA00023054"/>
    </source>
</evidence>
<keyword evidence="6" id="KW-0597">Phosphoprotein</keyword>
<evidence type="ECO:0000259" key="20">
    <source>
        <dbReference type="PROSITE" id="PS50003"/>
    </source>
</evidence>
<keyword evidence="11 25" id="KW-0418">Kinase</keyword>
<feature type="domain" description="Phorbol-ester/DAG-type" evidence="22">
    <location>
        <begin position="1391"/>
        <end position="1440"/>
    </location>
</feature>
<dbReference type="PROSITE" id="PS50219">
    <property type="entry name" value="CNH"/>
    <property type="match status" value="1"/>
</dbReference>
<dbReference type="FunFam" id="1.10.510.10:FF:000751">
    <property type="entry name" value="Non-specific serine/threonine protein kinase"/>
    <property type="match status" value="1"/>
</dbReference>
<dbReference type="PROSITE" id="PS50003">
    <property type="entry name" value="PH_DOMAIN"/>
    <property type="match status" value="1"/>
</dbReference>
<dbReference type="InterPro" id="IPR008271">
    <property type="entry name" value="Ser/Thr_kinase_AS"/>
</dbReference>
<protein>
    <recommendedName>
        <fullName evidence="3">non-specific serine/threonine protein kinase</fullName>
        <ecNumber evidence="3">2.7.11.1</ecNumber>
    </recommendedName>
</protein>
<dbReference type="CDD" id="cd20814">
    <property type="entry name" value="CRIK"/>
    <property type="match status" value="1"/>
</dbReference>
<dbReference type="PROSITE" id="PS50011">
    <property type="entry name" value="PROTEIN_KINASE_DOM"/>
    <property type="match status" value="1"/>
</dbReference>
<feature type="coiled-coil region" evidence="18">
    <location>
        <begin position="438"/>
        <end position="749"/>
    </location>
</feature>
<dbReference type="Gene3D" id="1.10.510.10">
    <property type="entry name" value="Transferase(Phosphotransferase) domain 1"/>
    <property type="match status" value="1"/>
</dbReference>
<keyword evidence="14 18" id="KW-0175">Coiled coil</keyword>
<dbReference type="InterPro" id="IPR017892">
    <property type="entry name" value="Pkinase_C"/>
</dbReference>
<dbReference type="EC" id="2.7.11.1" evidence="3"/>
<dbReference type="eggNOG" id="KOG0976">
    <property type="taxonomic scope" value="Eukaryota"/>
</dbReference>